<dbReference type="InterPro" id="IPR019786">
    <property type="entry name" value="Zinc_finger_PHD-type_CS"/>
</dbReference>
<protein>
    <recommendedName>
        <fullName evidence="8">Zinc finger PHD-type domain-containing protein</fullName>
    </recommendedName>
</protein>
<dbReference type="Pfam" id="PF09733">
    <property type="entry name" value="VEFS-Box"/>
    <property type="match status" value="1"/>
</dbReference>
<dbReference type="Gene3D" id="3.30.40.10">
    <property type="entry name" value="Zinc/RING finger domain, C3HC4 (zinc finger)"/>
    <property type="match status" value="1"/>
</dbReference>
<feature type="region of interest" description="Disordered" evidence="7">
    <location>
        <begin position="424"/>
        <end position="478"/>
    </location>
</feature>
<feature type="region of interest" description="Disordered" evidence="7">
    <location>
        <begin position="623"/>
        <end position="674"/>
    </location>
</feature>
<dbReference type="SMART" id="SM00249">
    <property type="entry name" value="PHD"/>
    <property type="match status" value="1"/>
</dbReference>
<name>A0A6A6TJB6_9PLEO</name>
<feature type="compositionally biased region" description="Basic and acidic residues" evidence="7">
    <location>
        <begin position="457"/>
        <end position="468"/>
    </location>
</feature>
<sequence length="753" mass="85801">MAGSRKATSMQNVQGNIALYDHLQEKRQPTFLQRNLRRSLQLHQESVDHVASTQGHEHDDRHTFKDCCSPAHVHPWTHETMIERQSNKRSIKLNIRGIRRIRGHVITAKEPSRKKALLYTKEVSISVDVGIQINTSTDNDTREGPIAWDGRVIPVFYGQAYLKGVRTSSGKEMHIHTAQKIVVATKDLSAESDGRRQMSFHINFGDCSNVKDILECMDWRGRAMQPPSSRWVAEWPDIRESQPDGQLFLPLFYFAKGDSMREAKKELPLGLDVTVEYITHPGHSVLAACVQQRKSELSSTRRPTKPTMAAPRMYKVIYSWPNRMETHHNGLKCHHCPALTFKDINELQLHLKGLHPNFEYAPNKESGGDATVIWRMESEIAETKQKKQKNPKASDDEVLVILAPPRPFDAKQYLESGNNSWQLQARMKKAKSGARKTTNSGSGTSRGTGSGTAGEPPLRRRAPEDVLDRPLQSIKKKYPVPDTGGRITFFRAISKRRLNEGEVIEESEEEAEMEWLTYKTDASLNLDESLTKRAKKLMLEWNEAIRREKLQSEYFLGDALIRFTREKKTWIVKERLDREFGRFASELNRHHAITDEILRGCLTIIDTATEAISVERDTRATNTLDQSDNVPIPRLNKGKGKAKLTDWAPPTPRSTDDDGDVEMRDRDSSGPITTSVDEPRCGVCICGREVSAHKGEDIIFCESLVCARQQFHVDCIVNRWTPRERPNLKTGGWYCKTCEEDPEIEKEGSRWYS</sequence>
<dbReference type="OrthoDB" id="166746at2759"/>
<dbReference type="InterPro" id="IPR011011">
    <property type="entry name" value="Znf_FYVE_PHD"/>
</dbReference>
<dbReference type="GO" id="GO:0008270">
    <property type="term" value="F:zinc ion binding"/>
    <property type="evidence" value="ECO:0007669"/>
    <property type="project" value="UniProtKB-KW"/>
</dbReference>
<keyword evidence="10" id="KW-1185">Reference proteome</keyword>
<evidence type="ECO:0000259" key="8">
    <source>
        <dbReference type="SMART" id="SM00249"/>
    </source>
</evidence>
<evidence type="ECO:0000256" key="4">
    <source>
        <dbReference type="ARBA" id="ARBA00022833"/>
    </source>
</evidence>
<dbReference type="SUPFAM" id="SSF57903">
    <property type="entry name" value="FYVE/PHD zinc finger"/>
    <property type="match status" value="1"/>
</dbReference>
<dbReference type="AlphaFoldDB" id="A0A6A6TJB6"/>
<proteinExistence type="inferred from homology"/>
<dbReference type="InterPro" id="IPR013083">
    <property type="entry name" value="Znf_RING/FYVE/PHD"/>
</dbReference>
<dbReference type="Proteomes" id="UP000799324">
    <property type="component" value="Unassembled WGS sequence"/>
</dbReference>
<dbReference type="InterPro" id="IPR019135">
    <property type="entry name" value="Polycomb_protein_VEFS-Box"/>
</dbReference>
<evidence type="ECO:0000256" key="7">
    <source>
        <dbReference type="SAM" id="MobiDB-lite"/>
    </source>
</evidence>
<evidence type="ECO:0000256" key="2">
    <source>
        <dbReference type="ARBA" id="ARBA00022723"/>
    </source>
</evidence>
<evidence type="ECO:0000256" key="1">
    <source>
        <dbReference type="ARBA" id="ARBA00007416"/>
    </source>
</evidence>
<dbReference type="EMBL" id="MU004301">
    <property type="protein sequence ID" value="KAF2660129.1"/>
    <property type="molecule type" value="Genomic_DNA"/>
</dbReference>
<feature type="domain" description="Zinc finger PHD-type" evidence="8">
    <location>
        <begin position="683"/>
        <end position="739"/>
    </location>
</feature>
<keyword evidence="6" id="KW-0804">Transcription</keyword>
<dbReference type="PROSITE" id="PS01359">
    <property type="entry name" value="ZF_PHD_1"/>
    <property type="match status" value="1"/>
</dbReference>
<accession>A0A6A6TJB6</accession>
<reference evidence="9" key="1">
    <citation type="journal article" date="2020" name="Stud. Mycol.">
        <title>101 Dothideomycetes genomes: a test case for predicting lifestyles and emergence of pathogens.</title>
        <authorList>
            <person name="Haridas S."/>
            <person name="Albert R."/>
            <person name="Binder M."/>
            <person name="Bloem J."/>
            <person name="Labutti K."/>
            <person name="Salamov A."/>
            <person name="Andreopoulos B."/>
            <person name="Baker S."/>
            <person name="Barry K."/>
            <person name="Bills G."/>
            <person name="Bluhm B."/>
            <person name="Cannon C."/>
            <person name="Castanera R."/>
            <person name="Culley D."/>
            <person name="Daum C."/>
            <person name="Ezra D."/>
            <person name="Gonzalez J."/>
            <person name="Henrissat B."/>
            <person name="Kuo A."/>
            <person name="Liang C."/>
            <person name="Lipzen A."/>
            <person name="Lutzoni F."/>
            <person name="Magnuson J."/>
            <person name="Mondo S."/>
            <person name="Nolan M."/>
            <person name="Ohm R."/>
            <person name="Pangilinan J."/>
            <person name="Park H.-J."/>
            <person name="Ramirez L."/>
            <person name="Alfaro M."/>
            <person name="Sun H."/>
            <person name="Tritt A."/>
            <person name="Yoshinaga Y."/>
            <person name="Zwiers L.-H."/>
            <person name="Turgeon B."/>
            <person name="Goodwin S."/>
            <person name="Spatafora J."/>
            <person name="Crous P."/>
            <person name="Grigoriev I."/>
        </authorList>
    </citation>
    <scope>NUCLEOTIDE SEQUENCE</scope>
    <source>
        <strain evidence="9">CBS 122681</strain>
    </source>
</reference>
<evidence type="ECO:0000313" key="9">
    <source>
        <dbReference type="EMBL" id="KAF2660129.1"/>
    </source>
</evidence>
<evidence type="ECO:0000313" key="10">
    <source>
        <dbReference type="Proteomes" id="UP000799324"/>
    </source>
</evidence>
<evidence type="ECO:0000256" key="3">
    <source>
        <dbReference type="ARBA" id="ARBA00022771"/>
    </source>
</evidence>
<keyword evidence="3" id="KW-0863">Zinc-finger</keyword>
<keyword evidence="2" id="KW-0479">Metal-binding</keyword>
<organism evidence="9 10">
    <name type="scientific">Lophiostoma macrostomum CBS 122681</name>
    <dbReference type="NCBI Taxonomy" id="1314788"/>
    <lineage>
        <taxon>Eukaryota</taxon>
        <taxon>Fungi</taxon>
        <taxon>Dikarya</taxon>
        <taxon>Ascomycota</taxon>
        <taxon>Pezizomycotina</taxon>
        <taxon>Dothideomycetes</taxon>
        <taxon>Pleosporomycetidae</taxon>
        <taxon>Pleosporales</taxon>
        <taxon>Lophiostomataceae</taxon>
        <taxon>Lophiostoma</taxon>
    </lineage>
</organism>
<gene>
    <name evidence="9" type="ORF">K491DRAFT_674918</name>
</gene>
<evidence type="ECO:0000256" key="5">
    <source>
        <dbReference type="ARBA" id="ARBA00023015"/>
    </source>
</evidence>
<evidence type="ECO:0000256" key="6">
    <source>
        <dbReference type="ARBA" id="ARBA00023163"/>
    </source>
</evidence>
<keyword evidence="5" id="KW-0805">Transcription regulation</keyword>
<dbReference type="InterPro" id="IPR001965">
    <property type="entry name" value="Znf_PHD"/>
</dbReference>
<comment type="similarity">
    <text evidence="1">Belongs to the VEFS (VRN2-EMF2-FIS2-SU(Z)12) family.</text>
</comment>
<keyword evidence="4" id="KW-0862">Zinc</keyword>